<feature type="transmembrane region" description="Helical" evidence="1">
    <location>
        <begin position="442"/>
        <end position="463"/>
    </location>
</feature>
<sequence length="473" mass="51595">MPLNVHLPTSSRIISFSAPLALVILVSLVVVMVFESPVDPSSDSHVSHMFIIGMELLSVIMWIFSFIGTRKNHPETCTCVYTALLLQNISNQLGISGNEKQKNEDGTILTSDEMVSELKRFQALCYRSGTSDSMNMKGSPSPSLLTSGDIAGSELSSIRSKDNIHPSSCGSPSLRTTRRSSDCALIGDNVESDSTCLLPRVAPKSSISTFMALFKCGSMISTACFVASNAMMVFLSLMIVDSFLLFLDDVTLLKGLGYDPLEYTDLESALIIRNYIDMAPVTVFFGLAVGLFIPALVSILGKVALLQHEEDFGMIKHNNRSLLSDAFYTTNGGPKQGFLKRTRNIRGKSVIIPTISPAFLVISTIFAMLTIIVLLIESEGGFIPMLLAVLAPLFAGSCLSTCLCGLKSVDLESKLFTWVYCISVATFLPSIINAGIRKDDYYFGYTCFLSGGFYFICAILEMVKLLKCHKCQK</sequence>
<feature type="transmembrane region" description="Helical" evidence="1">
    <location>
        <begin position="382"/>
        <end position="403"/>
    </location>
</feature>
<organism evidence="2 3">
    <name type="scientific">Aduncisulcus paluster</name>
    <dbReference type="NCBI Taxonomy" id="2918883"/>
    <lineage>
        <taxon>Eukaryota</taxon>
        <taxon>Metamonada</taxon>
        <taxon>Carpediemonas-like organisms</taxon>
        <taxon>Aduncisulcus</taxon>
    </lineage>
</organism>
<feature type="transmembrane region" description="Helical" evidence="1">
    <location>
        <begin position="415"/>
        <end position="436"/>
    </location>
</feature>
<comment type="caution">
    <text evidence="2">The sequence shown here is derived from an EMBL/GenBank/DDBJ whole genome shotgun (WGS) entry which is preliminary data.</text>
</comment>
<feature type="transmembrane region" description="Helical" evidence="1">
    <location>
        <begin position="350"/>
        <end position="376"/>
    </location>
</feature>
<keyword evidence="3" id="KW-1185">Reference proteome</keyword>
<feature type="transmembrane region" description="Helical" evidence="1">
    <location>
        <begin position="283"/>
        <end position="306"/>
    </location>
</feature>
<feature type="transmembrane region" description="Helical" evidence="1">
    <location>
        <begin position="12"/>
        <end position="34"/>
    </location>
</feature>
<evidence type="ECO:0000313" key="2">
    <source>
        <dbReference type="EMBL" id="GKT25749.1"/>
    </source>
</evidence>
<keyword evidence="1" id="KW-1133">Transmembrane helix</keyword>
<protein>
    <submittedName>
        <fullName evidence="2">Uncharacterized protein</fullName>
    </submittedName>
</protein>
<dbReference type="Proteomes" id="UP001057375">
    <property type="component" value="Unassembled WGS sequence"/>
</dbReference>
<name>A0ABQ5K3V8_9EUKA</name>
<proteinExistence type="predicted"/>
<evidence type="ECO:0000256" key="1">
    <source>
        <dbReference type="SAM" id="Phobius"/>
    </source>
</evidence>
<reference evidence="2" key="1">
    <citation type="submission" date="2022-03" db="EMBL/GenBank/DDBJ databases">
        <title>Draft genome sequence of Aduncisulcus paluster, a free-living microaerophilic Fornicata.</title>
        <authorList>
            <person name="Yuyama I."/>
            <person name="Kume K."/>
            <person name="Tamura T."/>
            <person name="Inagaki Y."/>
            <person name="Hashimoto T."/>
        </authorList>
    </citation>
    <scope>NUCLEOTIDE SEQUENCE</scope>
    <source>
        <strain evidence="2">NY0171</strain>
    </source>
</reference>
<keyword evidence="1" id="KW-0472">Membrane</keyword>
<feature type="transmembrane region" description="Helical" evidence="1">
    <location>
        <begin position="46"/>
        <end position="67"/>
    </location>
</feature>
<keyword evidence="1" id="KW-0812">Transmembrane</keyword>
<feature type="transmembrane region" description="Helical" evidence="1">
    <location>
        <begin position="220"/>
        <end position="247"/>
    </location>
</feature>
<evidence type="ECO:0000313" key="3">
    <source>
        <dbReference type="Proteomes" id="UP001057375"/>
    </source>
</evidence>
<accession>A0ABQ5K3V8</accession>
<gene>
    <name evidence="2" type="ORF">ADUPG1_013134</name>
</gene>
<dbReference type="EMBL" id="BQXS01012609">
    <property type="protein sequence ID" value="GKT25749.1"/>
    <property type="molecule type" value="Genomic_DNA"/>
</dbReference>